<dbReference type="Proteomes" id="UP000076632">
    <property type="component" value="Unassembled WGS sequence"/>
</dbReference>
<keyword evidence="3" id="KW-0472">Membrane</keyword>
<dbReference type="OrthoDB" id="4961018at2759"/>
<sequence length="410" mass="45188">MTPAPPAYTAGASPPSYDEVVKKLETLVGDDVTPDSVLNAAAQLSDEETNILIDGADDHWPLETDKQKEDFAIGSGQTLSSPEGKAQLESAGNETTQATVEIENIFAQLHLKIAQIDRIHHSEFEPGIIRLLLSYRGILTESRDLAAKISVQATNFDGLIVKFCADDTIPVESRRGLIESYIATNSSFESNAHGIINRFHGLTNDFGSFVAEFSNWAKDREGEITEQIKTIEQELQDLHKKLYRLESALLAFEILFKASIPIAGSLAKLLPKFAPFIILGGVITAVASYATIAGLAAGISRTNFRIHTKTREKEELQAELENIRQTRAELEDFGSNSLTQFQTAISILTGTWEQIIEDAKVIQSWIARGADSKHRPEYMDLNLRHAVHKLMNLDDAISGYLESYAKGTNT</sequence>
<evidence type="ECO:0000256" key="3">
    <source>
        <dbReference type="SAM" id="Phobius"/>
    </source>
</evidence>
<evidence type="ECO:0000313" key="5">
    <source>
        <dbReference type="Proteomes" id="UP000076632"/>
    </source>
</evidence>
<gene>
    <name evidence="4" type="ORF">L228DRAFT_258330</name>
</gene>
<dbReference type="InParanoid" id="A0A165K4U4"/>
<name>A0A165K4U4_XYLHT</name>
<keyword evidence="3" id="KW-1133">Transmembrane helix</keyword>
<feature type="coiled-coil region" evidence="1">
    <location>
        <begin position="306"/>
        <end position="333"/>
    </location>
</feature>
<keyword evidence="1" id="KW-0175">Coiled coil</keyword>
<reference evidence="4 5" key="1">
    <citation type="journal article" date="2016" name="Fungal Biol.">
        <title>The genome of Xylona heveae provides a window into fungal endophytism.</title>
        <authorList>
            <person name="Gazis R."/>
            <person name="Kuo A."/>
            <person name="Riley R."/>
            <person name="LaButti K."/>
            <person name="Lipzen A."/>
            <person name="Lin J."/>
            <person name="Amirebrahimi M."/>
            <person name="Hesse C.N."/>
            <person name="Spatafora J.W."/>
            <person name="Henrissat B."/>
            <person name="Hainaut M."/>
            <person name="Grigoriev I.V."/>
            <person name="Hibbett D.S."/>
        </authorList>
    </citation>
    <scope>NUCLEOTIDE SEQUENCE [LARGE SCALE GENOMIC DNA]</scope>
    <source>
        <strain evidence="4 5">TC161</strain>
    </source>
</reference>
<proteinExistence type="predicted"/>
<dbReference type="OMA" id="ANGYEDH"/>
<dbReference type="EMBL" id="KV407454">
    <property type="protein sequence ID" value="KZF26982.1"/>
    <property type="molecule type" value="Genomic_DNA"/>
</dbReference>
<evidence type="ECO:0000313" key="4">
    <source>
        <dbReference type="EMBL" id="KZF26982.1"/>
    </source>
</evidence>
<keyword evidence="3" id="KW-0812">Transmembrane</keyword>
<feature type="region of interest" description="Disordered" evidence="2">
    <location>
        <begin position="74"/>
        <end position="94"/>
    </location>
</feature>
<dbReference type="AlphaFoldDB" id="A0A165K4U4"/>
<evidence type="ECO:0000256" key="2">
    <source>
        <dbReference type="SAM" id="MobiDB-lite"/>
    </source>
</evidence>
<feature type="coiled-coil region" evidence="1">
    <location>
        <begin position="221"/>
        <end position="248"/>
    </location>
</feature>
<protein>
    <submittedName>
        <fullName evidence="4">Uncharacterized protein</fullName>
    </submittedName>
</protein>
<evidence type="ECO:0000256" key="1">
    <source>
        <dbReference type="SAM" id="Coils"/>
    </source>
</evidence>
<feature type="transmembrane region" description="Helical" evidence="3">
    <location>
        <begin position="273"/>
        <end position="299"/>
    </location>
</feature>
<dbReference type="GeneID" id="28899212"/>
<organism evidence="4 5">
    <name type="scientific">Xylona heveae (strain CBS 132557 / TC161)</name>
    <dbReference type="NCBI Taxonomy" id="1328760"/>
    <lineage>
        <taxon>Eukaryota</taxon>
        <taxon>Fungi</taxon>
        <taxon>Dikarya</taxon>
        <taxon>Ascomycota</taxon>
        <taxon>Pezizomycotina</taxon>
        <taxon>Xylonomycetes</taxon>
        <taxon>Xylonales</taxon>
        <taxon>Xylonaceae</taxon>
        <taxon>Xylona</taxon>
    </lineage>
</organism>
<dbReference type="Gene3D" id="1.20.1170.10">
    <property type="match status" value="1"/>
</dbReference>
<dbReference type="RefSeq" id="XP_018192537.1">
    <property type="nucleotide sequence ID" value="XM_018334075.1"/>
</dbReference>
<keyword evidence="5" id="KW-1185">Reference proteome</keyword>
<accession>A0A165K4U4</accession>